<accession>A0A2T6AIT8</accession>
<dbReference type="RefSeq" id="WP_108172135.1">
    <property type="nucleotide sequence ID" value="NZ_QBKQ01000002.1"/>
</dbReference>
<dbReference type="EMBL" id="QBKQ01000002">
    <property type="protein sequence ID" value="PTX43729.1"/>
    <property type="molecule type" value="Genomic_DNA"/>
</dbReference>
<dbReference type="AlphaFoldDB" id="A0A2T6AIT8"/>
<organism evidence="1 2">
    <name type="scientific">Christiangramia gaetbulicola</name>
    <dbReference type="NCBI Taxonomy" id="703340"/>
    <lineage>
        <taxon>Bacteria</taxon>
        <taxon>Pseudomonadati</taxon>
        <taxon>Bacteroidota</taxon>
        <taxon>Flavobacteriia</taxon>
        <taxon>Flavobacteriales</taxon>
        <taxon>Flavobacteriaceae</taxon>
        <taxon>Christiangramia</taxon>
    </lineage>
</organism>
<name>A0A2T6AIT8_9FLAO</name>
<evidence type="ECO:0000313" key="2">
    <source>
        <dbReference type="Proteomes" id="UP000244174"/>
    </source>
</evidence>
<comment type="caution">
    <text evidence="1">The sequence shown here is derived from an EMBL/GenBank/DDBJ whole genome shotgun (WGS) entry which is preliminary data.</text>
</comment>
<reference evidence="1 2" key="1">
    <citation type="submission" date="2018-04" db="EMBL/GenBank/DDBJ databases">
        <title>Genomic Encyclopedia of Archaeal and Bacterial Type Strains, Phase II (KMG-II): from individual species to whole genera.</title>
        <authorList>
            <person name="Goeker M."/>
        </authorList>
    </citation>
    <scope>NUCLEOTIDE SEQUENCE [LARGE SCALE GENOMIC DNA]</scope>
    <source>
        <strain evidence="1 2">DSM 23082</strain>
    </source>
</reference>
<keyword evidence="2" id="KW-1185">Reference proteome</keyword>
<protein>
    <submittedName>
        <fullName evidence="1">Uncharacterized protein</fullName>
    </submittedName>
</protein>
<proteinExistence type="predicted"/>
<gene>
    <name evidence="1" type="ORF">C8P64_2261</name>
</gene>
<evidence type="ECO:0000313" key="1">
    <source>
        <dbReference type="EMBL" id="PTX43729.1"/>
    </source>
</evidence>
<sequence>MEIKELTQTEQKLQHVDLVKGDFTRMEASHIIGALIDQKINFHKIQRLQHWEGNHDCETRDLDGRIAELEEQKRLAREFLSNQNQSGCVFNIKGTLEIQVKHPAYSTNNHSAN</sequence>
<dbReference type="OrthoDB" id="1144758at2"/>
<dbReference type="Proteomes" id="UP000244174">
    <property type="component" value="Unassembled WGS sequence"/>
</dbReference>